<evidence type="ECO:0000313" key="1">
    <source>
        <dbReference type="EMBL" id="KAH8697448.1"/>
    </source>
</evidence>
<keyword evidence="2" id="KW-1185">Reference proteome</keyword>
<dbReference type="PANTHER" id="PTHR41729">
    <property type="entry name" value="GLUTAMYL-TRNA SYNTHETASE"/>
    <property type="match status" value="1"/>
</dbReference>
<dbReference type="InterPro" id="IPR023214">
    <property type="entry name" value="HAD_sf"/>
</dbReference>
<dbReference type="Pfam" id="PF00702">
    <property type="entry name" value="Hydrolase"/>
    <property type="match status" value="1"/>
</dbReference>
<dbReference type="InterPro" id="IPR036412">
    <property type="entry name" value="HAD-like_sf"/>
</dbReference>
<sequence length="479" mass="53792">MAASRPFSSFRLLSFDVYGTLINWEKGIFKAFSPISERLPASSPLKNDKFALGAAFHEHEKRIQSLNPGLTYDKVLKEAYIALARELNTLPTDAEEDKEAALQKEGTVFADSIAIWPAFPDTVEALRKLKSLGFKLVPLSNVDRDSFSRSLDGPLAGLKAPVPGSNTLVNPFFDAVYTAQDIGSYKPNLKNFEYLINHVETEFGVKKEDILHVAQSQFHDHVPAKRIGLQSVWIARGEGGVTSMGGDAKHLLEKGEVGFGWSFKSLGDFAAAVEAERVYTMSDKFHKALAAIDAAHYQDPNLTTKNDDSTNKQVPYELHYAEKMTSYLESYNPSASELLRLAIRAQHLRRWEIPRSSYPATKVGYFSWRTFLKNRQAELAQQYCLEAGYSAEESERVAALVRKENLKKDEDTQTLEDVACLVFLDDQFDAFEKEMDDEEKMVGILRKTWGKMSDKGRGMALQITMSERCRELVGKALKS</sequence>
<dbReference type="SFLD" id="SFLDS00003">
    <property type="entry name" value="Haloacid_Dehalogenase"/>
    <property type="match status" value="1"/>
</dbReference>
<gene>
    <name evidence="1" type="ORF">BGW36DRAFT_319844</name>
</gene>
<comment type="caution">
    <text evidence="1">The sequence shown here is derived from an EMBL/GenBank/DDBJ whole genome shotgun (WGS) entry which is preliminary data.</text>
</comment>
<dbReference type="PANTHER" id="PTHR41729:SF1">
    <property type="entry name" value="GLUTAMYL-TRNA SYNTHETASE"/>
    <property type="match status" value="1"/>
</dbReference>
<dbReference type="Proteomes" id="UP001201262">
    <property type="component" value="Unassembled WGS sequence"/>
</dbReference>
<name>A0AAD4KPH0_9EURO</name>
<dbReference type="Gene3D" id="1.10.150.750">
    <property type="match status" value="1"/>
</dbReference>
<reference evidence="1" key="1">
    <citation type="submission" date="2021-12" db="EMBL/GenBank/DDBJ databases">
        <title>Convergent genome expansion in fungi linked to evolution of root-endophyte symbiosis.</title>
        <authorList>
            <consortium name="DOE Joint Genome Institute"/>
            <person name="Ke Y.-H."/>
            <person name="Bonito G."/>
            <person name="Liao H.-L."/>
            <person name="Looney B."/>
            <person name="Rojas-Flechas A."/>
            <person name="Nash J."/>
            <person name="Hameed K."/>
            <person name="Schadt C."/>
            <person name="Martin F."/>
            <person name="Crous P.W."/>
            <person name="Miettinen O."/>
            <person name="Magnuson J.K."/>
            <person name="Labbe J."/>
            <person name="Jacobson D."/>
            <person name="Doktycz M.J."/>
            <person name="Veneault-Fourrey C."/>
            <person name="Kuo A."/>
            <person name="Mondo S."/>
            <person name="Calhoun S."/>
            <person name="Riley R."/>
            <person name="Ohm R."/>
            <person name="LaButti K."/>
            <person name="Andreopoulos B."/>
            <person name="Pangilinan J."/>
            <person name="Nolan M."/>
            <person name="Tritt A."/>
            <person name="Clum A."/>
            <person name="Lipzen A."/>
            <person name="Daum C."/>
            <person name="Barry K."/>
            <person name="Grigoriev I.V."/>
            <person name="Vilgalys R."/>
        </authorList>
    </citation>
    <scope>NUCLEOTIDE SEQUENCE</scope>
    <source>
        <strain evidence="1">PMI_201</strain>
    </source>
</reference>
<dbReference type="RefSeq" id="XP_046072149.1">
    <property type="nucleotide sequence ID" value="XM_046212623.1"/>
</dbReference>
<protein>
    <submittedName>
        <fullName evidence="1">Uncharacterized protein</fullName>
    </submittedName>
</protein>
<dbReference type="EMBL" id="JAJTJA010000006">
    <property type="protein sequence ID" value="KAH8697448.1"/>
    <property type="molecule type" value="Genomic_DNA"/>
</dbReference>
<dbReference type="InterPro" id="IPR025255">
    <property type="entry name" value="DUF4202"/>
</dbReference>
<proteinExistence type="predicted"/>
<dbReference type="SUPFAM" id="SSF56784">
    <property type="entry name" value="HAD-like"/>
    <property type="match status" value="1"/>
</dbReference>
<organism evidence="1 2">
    <name type="scientific">Talaromyces proteolyticus</name>
    <dbReference type="NCBI Taxonomy" id="1131652"/>
    <lineage>
        <taxon>Eukaryota</taxon>
        <taxon>Fungi</taxon>
        <taxon>Dikarya</taxon>
        <taxon>Ascomycota</taxon>
        <taxon>Pezizomycotina</taxon>
        <taxon>Eurotiomycetes</taxon>
        <taxon>Eurotiomycetidae</taxon>
        <taxon>Eurotiales</taxon>
        <taxon>Trichocomaceae</taxon>
        <taxon>Talaromyces</taxon>
        <taxon>Talaromyces sect. Bacilispori</taxon>
    </lineage>
</organism>
<dbReference type="SFLD" id="SFLDG01129">
    <property type="entry name" value="C1.5:_HAD__Beta-PGM__Phosphata"/>
    <property type="match status" value="1"/>
</dbReference>
<evidence type="ECO:0000313" key="2">
    <source>
        <dbReference type="Proteomes" id="UP001201262"/>
    </source>
</evidence>
<dbReference type="AlphaFoldDB" id="A0AAD4KPH0"/>
<dbReference type="Gene3D" id="3.40.50.1000">
    <property type="entry name" value="HAD superfamily/HAD-like"/>
    <property type="match status" value="1"/>
</dbReference>
<dbReference type="Pfam" id="PF13875">
    <property type="entry name" value="DUF4202"/>
    <property type="match status" value="1"/>
</dbReference>
<accession>A0AAD4KPH0</accession>
<dbReference type="GeneID" id="70242910"/>